<dbReference type="RefSeq" id="WP_242624726.1">
    <property type="nucleotide sequence ID" value="NZ_SHKY01000001.1"/>
</dbReference>
<comment type="caution">
    <text evidence="8">The sequence shown here is derived from an EMBL/GenBank/DDBJ whole genome shotgun (WGS) entry which is preliminary data.</text>
</comment>
<dbReference type="PANTHER" id="PTHR30213">
    <property type="entry name" value="INNER MEMBRANE PROTEIN YHJD"/>
    <property type="match status" value="1"/>
</dbReference>
<proteinExistence type="predicted"/>
<feature type="transmembrane region" description="Helical" evidence="7">
    <location>
        <begin position="210"/>
        <end position="233"/>
    </location>
</feature>
<dbReference type="InterPro" id="IPR017039">
    <property type="entry name" value="Virul_fac_BrkB"/>
</dbReference>
<feature type="compositionally biased region" description="Basic and acidic residues" evidence="6">
    <location>
        <begin position="297"/>
        <end position="309"/>
    </location>
</feature>
<keyword evidence="9" id="KW-1185">Reference proteome</keyword>
<keyword evidence="2" id="KW-1003">Cell membrane</keyword>
<sequence length="322" mass="33578">MGGLVGRVDRLQQQHRVLGFGYAVVRKYLDDGGGREAALITYYGFLSIFPVLLLGVTIVSRVLAARPDLRHRLIEAFVPSSLRSSVDSAAAAMPTSAVPLTIGIIGLLFSGAGVVFSAYHTVNHLAAVPYRLRHGIVSWLLRVLVVLVLLLAGVVAVGGLTVAVTVVPGLSAMPQAAAALGSWLIGYGVLLLAARLLLSRPAPVRALWPGAALGATALTVVLTVGAAVLPGLVRRAGAVYGGFAAVAGMFSLLYVLSLALVFAAEVAAVRQGRLWPRALDRDRPTVADARALALQAREQERDPADRIEPRTAAPSAARAGPS</sequence>
<gene>
    <name evidence="8" type="ORF">EV385_1159</name>
</gene>
<dbReference type="EMBL" id="SHKY01000001">
    <property type="protein sequence ID" value="RZU49409.1"/>
    <property type="molecule type" value="Genomic_DNA"/>
</dbReference>
<evidence type="ECO:0000256" key="5">
    <source>
        <dbReference type="ARBA" id="ARBA00023136"/>
    </source>
</evidence>
<name>A0A4Q7ZH64_9ACTN</name>
<evidence type="ECO:0000256" key="2">
    <source>
        <dbReference type="ARBA" id="ARBA00022475"/>
    </source>
</evidence>
<organism evidence="8 9">
    <name type="scientific">Krasilnikovia cinnamomea</name>
    <dbReference type="NCBI Taxonomy" id="349313"/>
    <lineage>
        <taxon>Bacteria</taxon>
        <taxon>Bacillati</taxon>
        <taxon>Actinomycetota</taxon>
        <taxon>Actinomycetes</taxon>
        <taxon>Micromonosporales</taxon>
        <taxon>Micromonosporaceae</taxon>
        <taxon>Krasilnikovia</taxon>
    </lineage>
</organism>
<evidence type="ECO:0000256" key="3">
    <source>
        <dbReference type="ARBA" id="ARBA00022692"/>
    </source>
</evidence>
<protein>
    <submittedName>
        <fullName evidence="8">Uncharacterized BrkB/YihY/UPF0761 family membrane protein</fullName>
    </submittedName>
</protein>
<comment type="subcellular location">
    <subcellularLocation>
        <location evidence="1">Cell membrane</location>
        <topology evidence="1">Multi-pass membrane protein</topology>
    </subcellularLocation>
</comment>
<accession>A0A4Q7ZH64</accession>
<feature type="transmembrane region" description="Helical" evidence="7">
    <location>
        <begin position="239"/>
        <end position="264"/>
    </location>
</feature>
<evidence type="ECO:0000313" key="8">
    <source>
        <dbReference type="EMBL" id="RZU49409.1"/>
    </source>
</evidence>
<evidence type="ECO:0000256" key="6">
    <source>
        <dbReference type="SAM" id="MobiDB-lite"/>
    </source>
</evidence>
<evidence type="ECO:0000313" key="9">
    <source>
        <dbReference type="Proteomes" id="UP000292564"/>
    </source>
</evidence>
<feature type="region of interest" description="Disordered" evidence="6">
    <location>
        <begin position="295"/>
        <end position="322"/>
    </location>
</feature>
<dbReference type="Proteomes" id="UP000292564">
    <property type="component" value="Unassembled WGS sequence"/>
</dbReference>
<keyword evidence="3 7" id="KW-0812">Transmembrane</keyword>
<dbReference type="Pfam" id="PF03631">
    <property type="entry name" value="Virul_fac_BrkB"/>
    <property type="match status" value="1"/>
</dbReference>
<feature type="transmembrane region" description="Helical" evidence="7">
    <location>
        <begin position="139"/>
        <end position="164"/>
    </location>
</feature>
<dbReference type="GO" id="GO:0005886">
    <property type="term" value="C:plasma membrane"/>
    <property type="evidence" value="ECO:0007669"/>
    <property type="project" value="UniProtKB-SubCell"/>
</dbReference>
<evidence type="ECO:0000256" key="7">
    <source>
        <dbReference type="SAM" id="Phobius"/>
    </source>
</evidence>
<keyword evidence="5 7" id="KW-0472">Membrane</keyword>
<feature type="transmembrane region" description="Helical" evidence="7">
    <location>
        <begin position="176"/>
        <end position="198"/>
    </location>
</feature>
<dbReference type="PANTHER" id="PTHR30213:SF1">
    <property type="entry name" value="INNER MEMBRANE PROTEIN YHJD"/>
    <property type="match status" value="1"/>
</dbReference>
<keyword evidence="4 7" id="KW-1133">Transmembrane helix</keyword>
<evidence type="ECO:0000256" key="4">
    <source>
        <dbReference type="ARBA" id="ARBA00022989"/>
    </source>
</evidence>
<feature type="transmembrane region" description="Helical" evidence="7">
    <location>
        <begin position="42"/>
        <end position="63"/>
    </location>
</feature>
<evidence type="ECO:0000256" key="1">
    <source>
        <dbReference type="ARBA" id="ARBA00004651"/>
    </source>
</evidence>
<reference evidence="8 9" key="1">
    <citation type="submission" date="2019-02" db="EMBL/GenBank/DDBJ databases">
        <title>Sequencing the genomes of 1000 actinobacteria strains.</title>
        <authorList>
            <person name="Klenk H.-P."/>
        </authorList>
    </citation>
    <scope>NUCLEOTIDE SEQUENCE [LARGE SCALE GENOMIC DNA]</scope>
    <source>
        <strain evidence="8 9">DSM 45162</strain>
    </source>
</reference>
<feature type="transmembrane region" description="Helical" evidence="7">
    <location>
        <begin position="97"/>
        <end position="119"/>
    </location>
</feature>
<dbReference type="AlphaFoldDB" id="A0A4Q7ZH64"/>